<keyword evidence="2" id="KW-1185">Reference proteome</keyword>
<dbReference type="KEGG" id="afo:Afer_0748"/>
<dbReference type="HOGENOM" id="CLU_1599159_0_0_11"/>
<dbReference type="Proteomes" id="UP000000771">
    <property type="component" value="Chromosome"/>
</dbReference>
<dbReference type="OrthoDB" id="10002738at2"/>
<dbReference type="AlphaFoldDB" id="C7LY90"/>
<organism evidence="1 2">
    <name type="scientific">Acidimicrobium ferrooxidans (strain DSM 10331 / JCM 15462 / NBRC 103882 / ICP)</name>
    <dbReference type="NCBI Taxonomy" id="525909"/>
    <lineage>
        <taxon>Bacteria</taxon>
        <taxon>Bacillati</taxon>
        <taxon>Actinomycetota</taxon>
        <taxon>Acidimicrobiia</taxon>
        <taxon>Acidimicrobiales</taxon>
        <taxon>Acidimicrobiaceae</taxon>
        <taxon>Acidimicrobium</taxon>
    </lineage>
</organism>
<dbReference type="RefSeq" id="WP_015798187.1">
    <property type="nucleotide sequence ID" value="NC_013124.1"/>
</dbReference>
<dbReference type="EMBL" id="CP001631">
    <property type="protein sequence ID" value="ACU53698.1"/>
    <property type="molecule type" value="Genomic_DNA"/>
</dbReference>
<reference evidence="1 2" key="1">
    <citation type="journal article" date="2009" name="Stand. Genomic Sci.">
        <title>Complete genome sequence of Acidimicrobium ferrooxidans type strain (ICP).</title>
        <authorList>
            <person name="Clum A."/>
            <person name="Nolan M."/>
            <person name="Lang E."/>
            <person name="Glavina Del Rio T."/>
            <person name="Tice H."/>
            <person name="Copeland A."/>
            <person name="Cheng J.F."/>
            <person name="Lucas S."/>
            <person name="Chen F."/>
            <person name="Bruce D."/>
            <person name="Goodwin L."/>
            <person name="Pitluck S."/>
            <person name="Ivanova N."/>
            <person name="Mavrommatis K."/>
            <person name="Mikhailova N."/>
            <person name="Pati A."/>
            <person name="Chen A."/>
            <person name="Palaniappan K."/>
            <person name="Goker M."/>
            <person name="Spring S."/>
            <person name="Land M."/>
            <person name="Hauser L."/>
            <person name="Chang Y.J."/>
            <person name="Jeffries C.C."/>
            <person name="Chain P."/>
            <person name="Bristow J."/>
            <person name="Eisen J.A."/>
            <person name="Markowitz V."/>
            <person name="Hugenholtz P."/>
            <person name="Kyrpides N.C."/>
            <person name="Klenk H.P."/>
            <person name="Lapidus A."/>
        </authorList>
    </citation>
    <scope>NUCLEOTIDE SEQUENCE [LARGE SCALE GENOMIC DNA]</scope>
    <source>
        <strain evidence="2">DSM 10331 / JCM 15462 / NBRC 103882 / ICP</strain>
    </source>
</reference>
<evidence type="ECO:0000313" key="2">
    <source>
        <dbReference type="Proteomes" id="UP000000771"/>
    </source>
</evidence>
<proteinExistence type="predicted"/>
<accession>C7LY90</accession>
<name>C7LY90_ACIFD</name>
<dbReference type="eggNOG" id="ENOG5031DDT">
    <property type="taxonomic scope" value="Bacteria"/>
</dbReference>
<gene>
    <name evidence="1" type="ordered locus">Afer_0748</name>
</gene>
<evidence type="ECO:0000313" key="1">
    <source>
        <dbReference type="EMBL" id="ACU53698.1"/>
    </source>
</evidence>
<protein>
    <submittedName>
        <fullName evidence="1">Uncharacterized protein</fullName>
    </submittedName>
</protein>
<sequence>MILRRRILDPERLLAVARALEPRASLVDGVLDWEDGPSLDAMAAHLTTTFGPVRLVAADYLGASWIAGPPGRATEQVVNRTLGPAALLVVVLRAWGAWGPLGPNSQAPPDGLARIAETPGDYPIPTAMARILLEGGAEPSRPTDAIELVARVGYERLWAEAWTRFD</sequence>